<dbReference type="InterPro" id="IPR000873">
    <property type="entry name" value="AMP-dep_synth/lig_dom"/>
</dbReference>
<evidence type="ECO:0000313" key="5">
    <source>
        <dbReference type="Proteomes" id="UP000298663"/>
    </source>
</evidence>
<dbReference type="GO" id="GO:0005777">
    <property type="term" value="C:peroxisome"/>
    <property type="evidence" value="ECO:0007669"/>
    <property type="project" value="UniProtKB-SubCell"/>
</dbReference>
<keyword evidence="2" id="KW-0576">Peroxisome</keyword>
<sequence length="104" mass="11564">MIHKSPFGKYFPTNDSFTDIVLASLRQHKDKPALIHAETGEKVSFAELNHQAHSVASYLEQIEFQRRDVACCAIPNCLEFPALVLGVMMQGGLFSGTNFAFTEC</sequence>
<dbReference type="Pfam" id="PF00501">
    <property type="entry name" value="AMP-binding"/>
    <property type="match status" value="1"/>
</dbReference>
<feature type="domain" description="AMP-dependent synthetase/ligase" evidence="3">
    <location>
        <begin position="24"/>
        <end position="102"/>
    </location>
</feature>
<keyword evidence="5" id="KW-1185">Reference proteome</keyword>
<dbReference type="Gene3D" id="3.40.50.12780">
    <property type="entry name" value="N-terminal domain of ligase-like"/>
    <property type="match status" value="1"/>
</dbReference>
<reference evidence="4 5" key="1">
    <citation type="journal article" date="2015" name="Genome Biol.">
        <title>Comparative genomics of Steinernema reveals deeply conserved gene regulatory networks.</title>
        <authorList>
            <person name="Dillman A.R."/>
            <person name="Macchietto M."/>
            <person name="Porter C.F."/>
            <person name="Rogers A."/>
            <person name="Williams B."/>
            <person name="Antoshechkin I."/>
            <person name="Lee M.M."/>
            <person name="Goodwin Z."/>
            <person name="Lu X."/>
            <person name="Lewis E.E."/>
            <person name="Goodrich-Blair H."/>
            <person name="Stock S.P."/>
            <person name="Adams B.J."/>
            <person name="Sternberg P.W."/>
            <person name="Mortazavi A."/>
        </authorList>
    </citation>
    <scope>NUCLEOTIDE SEQUENCE [LARGE SCALE GENOMIC DNA]</scope>
    <source>
        <strain evidence="4 5">ALL</strain>
    </source>
</reference>
<dbReference type="InterPro" id="IPR042099">
    <property type="entry name" value="ANL_N_sf"/>
</dbReference>
<dbReference type="AlphaFoldDB" id="A0A4U5PJP8"/>
<proteinExistence type="predicted"/>
<evidence type="ECO:0000313" key="4">
    <source>
        <dbReference type="EMBL" id="TKR96424.1"/>
    </source>
</evidence>
<dbReference type="GO" id="GO:0016405">
    <property type="term" value="F:CoA-ligase activity"/>
    <property type="evidence" value="ECO:0007669"/>
    <property type="project" value="TreeGrafter"/>
</dbReference>
<name>A0A4U5PJP8_STECR</name>
<dbReference type="Proteomes" id="UP000298663">
    <property type="component" value="Unassembled WGS sequence"/>
</dbReference>
<dbReference type="EMBL" id="AZBU02000002">
    <property type="protein sequence ID" value="TKR96424.1"/>
    <property type="molecule type" value="Genomic_DNA"/>
</dbReference>
<evidence type="ECO:0000256" key="2">
    <source>
        <dbReference type="ARBA" id="ARBA00023140"/>
    </source>
</evidence>
<evidence type="ECO:0000256" key="1">
    <source>
        <dbReference type="ARBA" id="ARBA00004275"/>
    </source>
</evidence>
<comment type="subcellular location">
    <subcellularLocation>
        <location evidence="1">Peroxisome</location>
    </subcellularLocation>
</comment>
<dbReference type="PANTHER" id="PTHR24096">
    <property type="entry name" value="LONG-CHAIN-FATTY-ACID--COA LIGASE"/>
    <property type="match status" value="1"/>
</dbReference>
<gene>
    <name evidence="4" type="ORF">L596_010440</name>
</gene>
<comment type="caution">
    <text evidence="4">The sequence shown here is derived from an EMBL/GenBank/DDBJ whole genome shotgun (WGS) entry which is preliminary data.</text>
</comment>
<reference evidence="4 5" key="2">
    <citation type="journal article" date="2019" name="G3 (Bethesda)">
        <title>Hybrid Assembly of the Genome of the Entomopathogenic Nematode Steinernema carpocapsae Identifies the X-Chromosome.</title>
        <authorList>
            <person name="Serra L."/>
            <person name="Macchietto M."/>
            <person name="Macias-Munoz A."/>
            <person name="McGill C.J."/>
            <person name="Rodriguez I.M."/>
            <person name="Rodriguez B."/>
            <person name="Murad R."/>
            <person name="Mortazavi A."/>
        </authorList>
    </citation>
    <scope>NUCLEOTIDE SEQUENCE [LARGE SCALE GENOMIC DNA]</scope>
    <source>
        <strain evidence="4 5">ALL</strain>
    </source>
</reference>
<evidence type="ECO:0000259" key="3">
    <source>
        <dbReference type="Pfam" id="PF00501"/>
    </source>
</evidence>
<protein>
    <recommendedName>
        <fullName evidence="3">AMP-dependent synthetase/ligase domain-containing protein</fullName>
    </recommendedName>
</protein>
<dbReference type="SUPFAM" id="SSF56801">
    <property type="entry name" value="Acetyl-CoA synthetase-like"/>
    <property type="match status" value="1"/>
</dbReference>
<dbReference type="PANTHER" id="PTHR24096:SF422">
    <property type="entry name" value="BCDNA.GH02901"/>
    <property type="match status" value="1"/>
</dbReference>
<organism evidence="4 5">
    <name type="scientific">Steinernema carpocapsae</name>
    <name type="common">Entomopathogenic nematode</name>
    <dbReference type="NCBI Taxonomy" id="34508"/>
    <lineage>
        <taxon>Eukaryota</taxon>
        <taxon>Metazoa</taxon>
        <taxon>Ecdysozoa</taxon>
        <taxon>Nematoda</taxon>
        <taxon>Chromadorea</taxon>
        <taxon>Rhabditida</taxon>
        <taxon>Tylenchina</taxon>
        <taxon>Panagrolaimomorpha</taxon>
        <taxon>Strongyloidoidea</taxon>
        <taxon>Steinernematidae</taxon>
        <taxon>Steinernema</taxon>
    </lineage>
</organism>
<dbReference type="STRING" id="34508.A0A4U5PJP8"/>
<accession>A0A4U5PJP8</accession>